<dbReference type="OMA" id="CAREEMV"/>
<proteinExistence type="predicted"/>
<dbReference type="Gramene" id="KRH63414">
    <property type="protein sequence ID" value="KRH63414"/>
    <property type="gene ID" value="GLYMA_04G175000"/>
</dbReference>
<name>A0A0R0K9E4_SOYBN</name>
<accession>A0A0R0K9E4</accession>
<feature type="domain" description="DUF659" evidence="1">
    <location>
        <begin position="105"/>
        <end position="248"/>
    </location>
</feature>
<dbReference type="InterPro" id="IPR007021">
    <property type="entry name" value="DUF659"/>
</dbReference>
<keyword evidence="4" id="KW-1185">Reference proteome</keyword>
<organism evidence="2">
    <name type="scientific">Glycine max</name>
    <name type="common">Soybean</name>
    <name type="synonym">Glycine hispida</name>
    <dbReference type="NCBI Taxonomy" id="3847"/>
    <lineage>
        <taxon>Eukaryota</taxon>
        <taxon>Viridiplantae</taxon>
        <taxon>Streptophyta</taxon>
        <taxon>Embryophyta</taxon>
        <taxon>Tracheophyta</taxon>
        <taxon>Spermatophyta</taxon>
        <taxon>Magnoliopsida</taxon>
        <taxon>eudicotyledons</taxon>
        <taxon>Gunneridae</taxon>
        <taxon>Pentapetalae</taxon>
        <taxon>rosids</taxon>
        <taxon>fabids</taxon>
        <taxon>Fabales</taxon>
        <taxon>Fabaceae</taxon>
        <taxon>Papilionoideae</taxon>
        <taxon>50 kb inversion clade</taxon>
        <taxon>NPAAA clade</taxon>
        <taxon>indigoferoid/millettioid clade</taxon>
        <taxon>Phaseoleae</taxon>
        <taxon>Glycine</taxon>
        <taxon>Glycine subgen. Soja</taxon>
    </lineage>
</organism>
<reference evidence="3" key="2">
    <citation type="submission" date="2018-02" db="UniProtKB">
        <authorList>
            <consortium name="EnsemblPlants"/>
        </authorList>
    </citation>
    <scope>IDENTIFICATION</scope>
    <source>
        <strain evidence="3">Williams 82</strain>
    </source>
</reference>
<evidence type="ECO:0000259" key="1">
    <source>
        <dbReference type="Pfam" id="PF04937"/>
    </source>
</evidence>
<dbReference type="PANTHER" id="PTHR32166">
    <property type="entry name" value="OSJNBA0013A04.12 PROTEIN"/>
    <property type="match status" value="1"/>
</dbReference>
<reference evidence="2" key="3">
    <citation type="submission" date="2018-07" db="EMBL/GenBank/DDBJ databases">
        <title>WGS assembly of Glycine max.</title>
        <authorList>
            <person name="Schmutz J."/>
            <person name="Cannon S."/>
            <person name="Schlueter J."/>
            <person name="Ma J."/>
            <person name="Mitros T."/>
            <person name="Nelson W."/>
            <person name="Hyten D."/>
            <person name="Song Q."/>
            <person name="Thelen J."/>
            <person name="Cheng J."/>
            <person name="Xu D."/>
            <person name="Hellsten U."/>
            <person name="May G."/>
            <person name="Yu Y."/>
            <person name="Sakurai T."/>
            <person name="Umezawa T."/>
            <person name="Bhattacharyya M."/>
            <person name="Sandhu D."/>
            <person name="Valliyodan B."/>
            <person name="Lindquist E."/>
            <person name="Peto M."/>
            <person name="Grant D."/>
            <person name="Shu S."/>
            <person name="Goodstein D."/>
            <person name="Barry K."/>
            <person name="Futrell-Griggs M."/>
            <person name="Abernathy B."/>
            <person name="Du J."/>
            <person name="Tian Z."/>
            <person name="Zhu L."/>
            <person name="Gill N."/>
            <person name="Joshi T."/>
            <person name="Libault M."/>
            <person name="Sethuraman A."/>
            <person name="Zhang X."/>
            <person name="Shinozaki K."/>
            <person name="Nguyen H."/>
            <person name="Wing R."/>
            <person name="Cregan P."/>
            <person name="Specht J."/>
            <person name="Grimwood J."/>
            <person name="Rokhsar D."/>
            <person name="Stacey G."/>
            <person name="Shoemaker R."/>
            <person name="Jackson S."/>
        </authorList>
    </citation>
    <scope>NUCLEOTIDE SEQUENCE</scope>
    <source>
        <tissue evidence="2">Callus</tissue>
    </source>
</reference>
<sequence>MMKTPPVQDYIGNGDLPPDKEFDPGIFNTYSEYTPKQVTWLIKESSGSQPTLKSVLQNKEVIRRCDLAIAKWFIDVSIPFNATNLAYFQPMIDALYNMSPGYKAPSMHCLHGDLLISWVDDVHKLADDYRSIWKKIGCTVTADGWTDRKRRTLINFLVYCPKGTIFLKSIDVSHASKSIDLLFKFFKDVVLRVGPKNVVHIVTYNATNYVVAGRLLEKEFPKLFWSPCAAYCINLMLQDMGKLVEVSEDVKYTSGRDIIRPASTRFATNFIALQSILAQKDALRVMVTSKEWASSAYAKEAKAKKFVEQVLDSGFWSKCVDVVKLNEPLVCVLRMVDSEDKPTMEEMVKRFQRNTTKVELYLKILDHCWDSQLHKNLHASGYWLNPAYRYNKEEFEQHMTTTTGLLDVIERYAHKDSQLRTSEKRIYSNPELDFGRQAALDEQNTIMPNQCWVSYGCGVPHSQKLAIRILSQTCTASGCERNWSVFEHIH</sequence>
<dbReference type="Pfam" id="PF04937">
    <property type="entry name" value="DUF659"/>
    <property type="match status" value="1"/>
</dbReference>
<evidence type="ECO:0000313" key="2">
    <source>
        <dbReference type="EMBL" id="KRH63414.1"/>
    </source>
</evidence>
<dbReference type="EnsemblPlants" id="KRH63414">
    <property type="protein sequence ID" value="KRH63414"/>
    <property type="gene ID" value="GLYMA_04G175000"/>
</dbReference>
<dbReference type="PANTHER" id="PTHR32166:SF88">
    <property type="entry name" value="HAT TRANSPOSON SUPERFAMILY"/>
    <property type="match status" value="1"/>
</dbReference>
<dbReference type="EMBL" id="CM000837">
    <property type="protein sequence ID" value="KRH63414.1"/>
    <property type="molecule type" value="Genomic_DNA"/>
</dbReference>
<dbReference type="AlphaFoldDB" id="A0A0R0K9E4"/>
<gene>
    <name evidence="2" type="ORF">GLYMA_04G175000</name>
</gene>
<dbReference type="SUPFAM" id="SSF53098">
    <property type="entry name" value="Ribonuclease H-like"/>
    <property type="match status" value="1"/>
</dbReference>
<dbReference type="InParanoid" id="A0A0R0K9E4"/>
<dbReference type="OrthoDB" id="2012664at2759"/>
<reference evidence="2 3" key="1">
    <citation type="journal article" date="2010" name="Nature">
        <title>Genome sequence of the palaeopolyploid soybean.</title>
        <authorList>
            <person name="Schmutz J."/>
            <person name="Cannon S.B."/>
            <person name="Schlueter J."/>
            <person name="Ma J."/>
            <person name="Mitros T."/>
            <person name="Nelson W."/>
            <person name="Hyten D.L."/>
            <person name="Song Q."/>
            <person name="Thelen J.J."/>
            <person name="Cheng J."/>
            <person name="Xu D."/>
            <person name="Hellsten U."/>
            <person name="May G.D."/>
            <person name="Yu Y."/>
            <person name="Sakurai T."/>
            <person name="Umezawa T."/>
            <person name="Bhattacharyya M.K."/>
            <person name="Sandhu D."/>
            <person name="Valliyodan B."/>
            <person name="Lindquist E."/>
            <person name="Peto M."/>
            <person name="Grant D."/>
            <person name="Shu S."/>
            <person name="Goodstein D."/>
            <person name="Barry K."/>
            <person name="Futrell-Griggs M."/>
            <person name="Abernathy B."/>
            <person name="Du J."/>
            <person name="Tian Z."/>
            <person name="Zhu L."/>
            <person name="Gill N."/>
            <person name="Joshi T."/>
            <person name="Libault M."/>
            <person name="Sethuraman A."/>
            <person name="Zhang X.-C."/>
            <person name="Shinozaki K."/>
            <person name="Nguyen H.T."/>
            <person name="Wing R.A."/>
            <person name="Cregan P."/>
            <person name="Specht J."/>
            <person name="Grimwood J."/>
            <person name="Rokhsar D."/>
            <person name="Stacey G."/>
            <person name="Shoemaker R.C."/>
            <person name="Jackson S.A."/>
        </authorList>
    </citation>
    <scope>NUCLEOTIDE SEQUENCE [LARGE SCALE GENOMIC DNA]</scope>
    <source>
        <strain evidence="3">cv. Williams 82</strain>
        <tissue evidence="2">Callus</tissue>
    </source>
</reference>
<dbReference type="SMR" id="A0A0R0K9E4"/>
<dbReference type="STRING" id="3847.A0A0R0K9E4"/>
<evidence type="ECO:0000313" key="3">
    <source>
        <dbReference type="EnsemblPlants" id="KRH63414"/>
    </source>
</evidence>
<dbReference type="InterPro" id="IPR012337">
    <property type="entry name" value="RNaseH-like_sf"/>
</dbReference>
<dbReference type="Proteomes" id="UP000008827">
    <property type="component" value="Chromosome 4"/>
</dbReference>
<evidence type="ECO:0000313" key="4">
    <source>
        <dbReference type="Proteomes" id="UP000008827"/>
    </source>
</evidence>
<protein>
    <recommendedName>
        <fullName evidence="1">DUF659 domain-containing protein</fullName>
    </recommendedName>
</protein>